<evidence type="ECO:0000256" key="1">
    <source>
        <dbReference type="SAM" id="MobiDB-lite"/>
    </source>
</evidence>
<proteinExistence type="predicted"/>
<evidence type="ECO:0000313" key="3">
    <source>
        <dbReference type="Proteomes" id="UP000640930"/>
    </source>
</evidence>
<feature type="compositionally biased region" description="Polar residues" evidence="1">
    <location>
        <begin position="20"/>
        <end position="37"/>
    </location>
</feature>
<name>A0ABR8XF17_9BACL</name>
<protein>
    <submittedName>
        <fullName evidence="2">Uncharacterized protein</fullName>
    </submittedName>
</protein>
<sequence length="72" mass="8265">MTNKKEFDDYSNYDDRGLLNESSATAKSSQPSANNANKQREEFGAEKNPLLKKIKNNPIMKKVEQLFDNNKQ</sequence>
<keyword evidence="3" id="KW-1185">Reference proteome</keyword>
<evidence type="ECO:0000313" key="2">
    <source>
        <dbReference type="EMBL" id="MBD8027808.1"/>
    </source>
</evidence>
<dbReference type="EMBL" id="JACSQA010000025">
    <property type="protein sequence ID" value="MBD8027808.1"/>
    <property type="molecule type" value="Genomic_DNA"/>
</dbReference>
<accession>A0ABR8XF17</accession>
<dbReference type="Proteomes" id="UP000640930">
    <property type="component" value="Unassembled WGS sequence"/>
</dbReference>
<feature type="region of interest" description="Disordered" evidence="1">
    <location>
        <begin position="1"/>
        <end position="56"/>
    </location>
</feature>
<organism evidence="2 3">
    <name type="scientific">Ureibacillus galli</name>
    <dbReference type="NCBI Taxonomy" id="2762222"/>
    <lineage>
        <taxon>Bacteria</taxon>
        <taxon>Bacillati</taxon>
        <taxon>Bacillota</taxon>
        <taxon>Bacilli</taxon>
        <taxon>Bacillales</taxon>
        <taxon>Caryophanaceae</taxon>
        <taxon>Ureibacillus</taxon>
    </lineage>
</organism>
<reference evidence="2 3" key="1">
    <citation type="submission" date="2020-08" db="EMBL/GenBank/DDBJ databases">
        <title>A Genomic Blueprint of the Chicken Gut Microbiome.</title>
        <authorList>
            <person name="Gilroy R."/>
            <person name="Ravi A."/>
            <person name="Getino M."/>
            <person name="Pursley I."/>
            <person name="Horton D.L."/>
            <person name="Alikhan N.-F."/>
            <person name="Baker D."/>
            <person name="Gharbi K."/>
            <person name="Hall N."/>
            <person name="Watson M."/>
            <person name="Adriaenssens E.M."/>
            <person name="Foster-Nyarko E."/>
            <person name="Jarju S."/>
            <person name="Secka A."/>
            <person name="Antonio M."/>
            <person name="Oren A."/>
            <person name="Chaudhuri R."/>
            <person name="La Ragione R.M."/>
            <person name="Hildebrand F."/>
            <person name="Pallen M.J."/>
        </authorList>
    </citation>
    <scope>NUCLEOTIDE SEQUENCE [LARGE SCALE GENOMIC DNA]</scope>
    <source>
        <strain evidence="2 3">Re31</strain>
    </source>
</reference>
<gene>
    <name evidence="2" type="ORF">H9636_14235</name>
</gene>
<dbReference type="RefSeq" id="WP_191708231.1">
    <property type="nucleotide sequence ID" value="NZ_JACSQA010000025.1"/>
</dbReference>
<feature type="compositionally biased region" description="Basic and acidic residues" evidence="1">
    <location>
        <begin position="1"/>
        <end position="18"/>
    </location>
</feature>
<comment type="caution">
    <text evidence="2">The sequence shown here is derived from an EMBL/GenBank/DDBJ whole genome shotgun (WGS) entry which is preliminary data.</text>
</comment>